<dbReference type="Pfam" id="PF02671">
    <property type="entry name" value="PAH"/>
    <property type="match status" value="1"/>
</dbReference>
<feature type="region of interest" description="Disordered" evidence="6">
    <location>
        <begin position="885"/>
        <end position="904"/>
    </location>
</feature>
<evidence type="ECO:0000256" key="5">
    <source>
        <dbReference type="PROSITE-ProRule" id="PRU00810"/>
    </source>
</evidence>
<dbReference type="PROSITE" id="PS51477">
    <property type="entry name" value="PAH"/>
    <property type="match status" value="1"/>
</dbReference>
<evidence type="ECO:0000256" key="6">
    <source>
        <dbReference type="SAM" id="MobiDB-lite"/>
    </source>
</evidence>
<dbReference type="GO" id="GO:0006355">
    <property type="term" value="P:regulation of DNA-templated transcription"/>
    <property type="evidence" value="ECO:0007669"/>
    <property type="project" value="InterPro"/>
</dbReference>
<evidence type="ECO:0000256" key="2">
    <source>
        <dbReference type="ARBA" id="ARBA00023015"/>
    </source>
</evidence>
<dbReference type="InterPro" id="IPR003822">
    <property type="entry name" value="PAH"/>
</dbReference>
<feature type="compositionally biased region" description="Low complexity" evidence="6">
    <location>
        <begin position="430"/>
        <end position="444"/>
    </location>
</feature>
<evidence type="ECO:0000256" key="4">
    <source>
        <dbReference type="ARBA" id="ARBA00023242"/>
    </source>
</evidence>
<feature type="compositionally biased region" description="Polar residues" evidence="6">
    <location>
        <begin position="445"/>
        <end position="455"/>
    </location>
</feature>
<name>A0A1Q3F3P9_CULTA</name>
<feature type="region of interest" description="Disordered" evidence="6">
    <location>
        <begin position="265"/>
        <end position="285"/>
    </location>
</feature>
<feature type="compositionally biased region" description="Polar residues" evidence="6">
    <location>
        <begin position="223"/>
        <end position="234"/>
    </location>
</feature>
<reference evidence="7" key="1">
    <citation type="submission" date="2017-01" db="EMBL/GenBank/DDBJ databases">
        <title>A deep insight into the sialotranscriptome of adult male and female Cluex tarsalis mosquitoes.</title>
        <authorList>
            <person name="Ribeiro J.M."/>
            <person name="Moreira F."/>
            <person name="Bernard K.A."/>
            <person name="Calvo E."/>
        </authorList>
    </citation>
    <scope>NUCLEOTIDE SEQUENCE</scope>
    <source>
        <strain evidence="7">Kern County</strain>
        <tissue evidence="7">Salivary glands</tissue>
    </source>
</reference>
<feature type="region of interest" description="Disordered" evidence="6">
    <location>
        <begin position="1361"/>
        <end position="1389"/>
    </location>
</feature>
<feature type="region of interest" description="Disordered" evidence="6">
    <location>
        <begin position="1"/>
        <end position="93"/>
    </location>
</feature>
<evidence type="ECO:0000313" key="7">
    <source>
        <dbReference type="EMBL" id="JAV22184.1"/>
    </source>
</evidence>
<dbReference type="SUPFAM" id="SSF47762">
    <property type="entry name" value="PAH2 domain"/>
    <property type="match status" value="2"/>
</dbReference>
<dbReference type="GO" id="GO:0005634">
    <property type="term" value="C:nucleus"/>
    <property type="evidence" value="ECO:0007669"/>
    <property type="project" value="UniProtKB-SubCell"/>
</dbReference>
<dbReference type="Gene3D" id="1.20.1160.11">
    <property type="entry name" value="Paired amphipathic helix"/>
    <property type="match status" value="1"/>
</dbReference>
<feature type="compositionally biased region" description="Basic residues" evidence="6">
    <location>
        <begin position="1"/>
        <end position="12"/>
    </location>
</feature>
<proteinExistence type="predicted"/>
<feature type="compositionally biased region" description="Basic and acidic residues" evidence="6">
    <location>
        <begin position="405"/>
        <end position="414"/>
    </location>
</feature>
<keyword evidence="3" id="KW-0804">Transcription</keyword>
<comment type="subcellular location">
    <subcellularLocation>
        <location evidence="1 5">Nucleus</location>
    </subcellularLocation>
</comment>
<dbReference type="PANTHER" id="PTHR16088:SF3">
    <property type="entry name" value="GON-4-LIKE PROTEIN"/>
    <property type="match status" value="1"/>
</dbReference>
<protein>
    <recommendedName>
        <fullName evidence="8">Myb-like domain-containing protein</fullName>
    </recommendedName>
</protein>
<dbReference type="InterPro" id="IPR052435">
    <property type="entry name" value="YY1-Transcr_Regul"/>
</dbReference>
<feature type="compositionally biased region" description="Low complexity" evidence="6">
    <location>
        <begin position="1451"/>
        <end position="1460"/>
    </location>
</feature>
<evidence type="ECO:0000256" key="1">
    <source>
        <dbReference type="ARBA" id="ARBA00004123"/>
    </source>
</evidence>
<evidence type="ECO:0000256" key="3">
    <source>
        <dbReference type="ARBA" id="ARBA00023163"/>
    </source>
</evidence>
<feature type="region of interest" description="Disordered" evidence="6">
    <location>
        <begin position="1434"/>
        <end position="1592"/>
    </location>
</feature>
<dbReference type="InterPro" id="IPR036600">
    <property type="entry name" value="PAH_sf"/>
</dbReference>
<feature type="compositionally biased region" description="Low complexity" evidence="6">
    <location>
        <begin position="885"/>
        <end position="899"/>
    </location>
</feature>
<feature type="compositionally biased region" description="Basic and acidic residues" evidence="6">
    <location>
        <begin position="139"/>
        <end position="149"/>
    </location>
</feature>
<sequence>MSSEKKSRRSNTRSRVTPTPVAVAAEKDSSSDELVIDFPMAPEPDAAKQVVTRAASSTPKASPEKRPAPSTRKKRRRPRSSSSSATEDLEDQTFEETIERCATKNNLTPECVKKLLKKLVMNEHVLAIVKLKEEEEEKTQDKRSAKDGTEGDDEDDEPKSLQPKLTRLKAKQLNKQPLPIVPLKTPLPDEEVAALIREELGSDDDDEEYKPTEEDIHSDEDPNTTISDIDSQPRTPAAPTTPGRIEQDTGQDALLYSKDGVFKIPRFRNDSHGSQQSEQEQENIARRTRSKLCLQTTAIETIESTFIPPDITTDMYDFDCDMDLVWKEFLNEFTKPLPNHAEDDDDTDPEYVAADKIPIDREELREVKVSKKELNELVSELIEMSGIIDESFLDNTLAAPSCDDVPQKDADLQNRKSGLNTPVPKEQEDQQQSSSAVSSVDNASFQPTNSSTPTATVQAVSRVPVVAAQAIQFPNSFATVDNTPVVAAIQPLAVVPPVQSVYPSSYQRVPTNGQFFIQVSTPDKSSYNPYVLPSDKVPGIPIDETSNLYQNYRRYRYLQNVHPVQVQFPEGQTGFTDFQLQILQQQLRIHTQFAAQNFMQCHAHPKFWQMANTFKKMLTDLKDVPNAAVRPWNLDPALECCLSWETELDKPSDENKQFIKYLIEEADKSENESNNHNYHERRTFHPKLMEKVVTCKAFMYPNLLPCTPFRSKATIKKRITAAEERLIAFGLELFFDILKGEQNKWLRRVQEKPPSLKQVCGYISKYLCPNYSEDHIYDYCTRHRKYSYLNPIKYYFLHSKAPPYQHVLEKVDLKNVIPPASYQKDELPIKWGKYVYSNERLAKLNGFPKESTLALKPLPASARKHLLPAKDSNVNITISVILDPKQQQQVTQPQQQKSSVDAEVDGSTFQINQQFLDQSYHPVKATPEEAAQPSSLASYVAKFRQDSSQESIEVVELDGEENHSNVCPRTENSLLSCSGRKCCGCDCHGSAPRLGEDCSGSSPQTLLKGQKRLTEYFQRTPRKKEAEEEVGTESLKEKLWRVYSQFRDLHGTRTDLRVKELKKVQRHCELIASFSYFLEDLKTMSANHVAKNPGDSAMLTNGVGCKFMKVEHSEEKDANYAYNFFEKVEETLLAENKHAQYEQFLEILQTFNEKEDRVADLYRKFEDLFLGEHPELCDLFLTFLLPGQAAEVGKFFEHFILTNANDFLAKLNVYFAKQPSQIKKIYSSLNDLSNEPNVSMEQIKARILPLLKGNPFLIEWFIQLFPQEKPPESNNLSDYETISMKKLPLPHQTNPNEIYEDVPFVELSPEPTTSESTVCGTKYIQGRIVFGTLPARLSFLASRTAAPPAEDVPPLKGCVHAVRSGDKSKPAAGAGGTEEEKDATVDVPADDEQPRYKLCDDAAFKAHAIRLNPLVHGGKGVHFADVAHLLVPEPETAGESNPPDEDKPTSPKKQQQSKSTLPKKRINSPVSKKPGTAGKGSPTNTKKTPATAAASIPADSKVISVSKKLKSMVEAPSNSSEACSESSVPAKRKPSTTTNYTAPAVPVKKEKSLKKHPSDEQLEASEQEQQAEPKEQQPQQVAEEPSWTRDEDKVILEEIKNGYSSVEELIERIGARIEGRSEGQIRTRYEFLMEVLKKFQKTS</sequence>
<feature type="compositionally biased region" description="Low complexity" evidence="6">
    <location>
        <begin position="1481"/>
        <end position="1529"/>
    </location>
</feature>
<organism evidence="7">
    <name type="scientific">Culex tarsalis</name>
    <name type="common">Encephalitis mosquito</name>
    <dbReference type="NCBI Taxonomy" id="7177"/>
    <lineage>
        <taxon>Eukaryota</taxon>
        <taxon>Metazoa</taxon>
        <taxon>Ecdysozoa</taxon>
        <taxon>Arthropoda</taxon>
        <taxon>Hexapoda</taxon>
        <taxon>Insecta</taxon>
        <taxon>Pterygota</taxon>
        <taxon>Neoptera</taxon>
        <taxon>Endopterygota</taxon>
        <taxon>Diptera</taxon>
        <taxon>Nematocera</taxon>
        <taxon>Culicoidea</taxon>
        <taxon>Culicidae</taxon>
        <taxon>Culicinae</taxon>
        <taxon>Culicini</taxon>
        <taxon>Culex</taxon>
        <taxon>Culex</taxon>
    </lineage>
</organism>
<dbReference type="GO" id="GO:0003712">
    <property type="term" value="F:transcription coregulator activity"/>
    <property type="evidence" value="ECO:0007669"/>
    <property type="project" value="TreeGrafter"/>
</dbReference>
<keyword evidence="2" id="KW-0805">Transcription regulation</keyword>
<evidence type="ECO:0008006" key="8">
    <source>
        <dbReference type="Google" id="ProtNLM"/>
    </source>
</evidence>
<dbReference type="PANTHER" id="PTHR16088">
    <property type="entry name" value="YY1 ASSOCIATED PROTEIN-RELATED"/>
    <property type="match status" value="1"/>
</dbReference>
<feature type="compositionally biased region" description="Low complexity" evidence="6">
    <location>
        <begin position="1576"/>
        <end position="1585"/>
    </location>
</feature>
<keyword evidence="4 5" id="KW-0539">Nucleus</keyword>
<dbReference type="Gene3D" id="1.10.10.60">
    <property type="entry name" value="Homeodomain-like"/>
    <property type="match status" value="1"/>
</dbReference>
<feature type="region of interest" description="Disordered" evidence="6">
    <location>
        <begin position="130"/>
        <end position="250"/>
    </location>
</feature>
<dbReference type="EMBL" id="GFDL01012861">
    <property type="protein sequence ID" value="JAV22184.1"/>
    <property type="molecule type" value="Transcribed_RNA"/>
</dbReference>
<feature type="region of interest" description="Disordered" evidence="6">
    <location>
        <begin position="403"/>
        <end position="455"/>
    </location>
</feature>
<accession>A0A1Q3F3P9</accession>